<evidence type="ECO:0000313" key="4">
    <source>
        <dbReference type="Proteomes" id="UP000572817"/>
    </source>
</evidence>
<dbReference type="EMBL" id="WWBZ02000073">
    <property type="protein sequence ID" value="KAF4302614.1"/>
    <property type="molecule type" value="Genomic_DNA"/>
</dbReference>
<comment type="caution">
    <text evidence="3">The sequence shown here is derived from an EMBL/GenBank/DDBJ whole genome shotgun (WGS) entry which is preliminary data.</text>
</comment>
<gene>
    <name evidence="3" type="ORF">GTA08_BOTSDO09681</name>
</gene>
<evidence type="ECO:0000313" key="3">
    <source>
        <dbReference type="EMBL" id="KAF4302614.1"/>
    </source>
</evidence>
<dbReference type="AlphaFoldDB" id="A0A8H4ILT0"/>
<dbReference type="InterPro" id="IPR011009">
    <property type="entry name" value="Kinase-like_dom_sf"/>
</dbReference>
<feature type="region of interest" description="Disordered" evidence="1">
    <location>
        <begin position="517"/>
        <end position="564"/>
    </location>
</feature>
<organism evidence="3 4">
    <name type="scientific">Botryosphaeria dothidea</name>
    <dbReference type="NCBI Taxonomy" id="55169"/>
    <lineage>
        <taxon>Eukaryota</taxon>
        <taxon>Fungi</taxon>
        <taxon>Dikarya</taxon>
        <taxon>Ascomycota</taxon>
        <taxon>Pezizomycotina</taxon>
        <taxon>Dothideomycetes</taxon>
        <taxon>Dothideomycetes incertae sedis</taxon>
        <taxon>Botryosphaeriales</taxon>
        <taxon>Botryosphaeriaceae</taxon>
        <taxon>Botryosphaeria</taxon>
    </lineage>
</organism>
<proteinExistence type="predicted"/>
<evidence type="ECO:0000259" key="2">
    <source>
        <dbReference type="PROSITE" id="PS50011"/>
    </source>
</evidence>
<dbReference type="SMART" id="SM00220">
    <property type="entry name" value="S_TKc"/>
    <property type="match status" value="1"/>
</dbReference>
<reference evidence="3" key="1">
    <citation type="submission" date="2020-04" db="EMBL/GenBank/DDBJ databases">
        <title>Genome Assembly and Annotation of Botryosphaeria dothidea sdau 11-99, a Latent Pathogen of Apple Fruit Ring Rot in China.</title>
        <authorList>
            <person name="Yu C."/>
            <person name="Diao Y."/>
            <person name="Lu Q."/>
            <person name="Zhao J."/>
            <person name="Cui S."/>
            <person name="Peng C."/>
            <person name="He B."/>
            <person name="Liu H."/>
        </authorList>
    </citation>
    <scope>NUCLEOTIDE SEQUENCE [LARGE SCALE GENOMIC DNA]</scope>
    <source>
        <strain evidence="3">Sdau11-99</strain>
    </source>
</reference>
<evidence type="ECO:0000256" key="1">
    <source>
        <dbReference type="SAM" id="MobiDB-lite"/>
    </source>
</evidence>
<dbReference type="GO" id="GO:0005524">
    <property type="term" value="F:ATP binding"/>
    <property type="evidence" value="ECO:0007669"/>
    <property type="project" value="InterPro"/>
</dbReference>
<dbReference type="InterPro" id="IPR000719">
    <property type="entry name" value="Prot_kinase_dom"/>
</dbReference>
<accession>A0A8H4ILT0</accession>
<keyword evidence="4" id="KW-1185">Reference proteome</keyword>
<dbReference type="SUPFAM" id="SSF56112">
    <property type="entry name" value="Protein kinase-like (PK-like)"/>
    <property type="match status" value="1"/>
</dbReference>
<dbReference type="GO" id="GO:0004672">
    <property type="term" value="F:protein kinase activity"/>
    <property type="evidence" value="ECO:0007669"/>
    <property type="project" value="InterPro"/>
</dbReference>
<dbReference type="OrthoDB" id="3945224at2759"/>
<dbReference type="Proteomes" id="UP000572817">
    <property type="component" value="Unassembled WGS sequence"/>
</dbReference>
<feature type="compositionally biased region" description="Low complexity" evidence="1">
    <location>
        <begin position="1"/>
        <end position="17"/>
    </location>
</feature>
<sequence>MPAAPAAPLLEPAFPASAAPPPPGGPLPGRELYRHAVRRYLNGLNPQQRASEPLARRRSGQWDRAAYVKWDVLPSVVRRRWEAESRRLWPRYGDDPHLRVLPEDVFCNSDETYYARRRKRKPRRGRAQPHWDWTDEADPGFIHNRFRQVYNAFPRLGVPIQIPGLGPRLQYGQASWEDEADKIDHARGFAPQKLRLQGLPADQGPADNGRRADIPTLSEMVDDIERLWEDPDYLGPPLEAWRWHKTLGAGGQGVALLYRRIDPATNVTQARVVVKKELEVDAGDSERVVFEQLKRAKNAGFPCQYIIGYIGSWIFSIGQDEKGYEIPGLARTYLDYAPFGDLYDLIIFYQSQNILLPEPFLWYLLLCLAEAAEALERHVPGEKQQMWNYDLKPENILVNNPDVTNQARHWHAHYPVLQMADLGGVGTYPDPGEEENDGLRGMGTDGYRPFELLRKKDQEECNRYRTSKERLHYDHCPGPKDPLPVDEKMRIHTTIYQIGMVLWLAISLCRTNTPTQWRIPRLTPPTTTTTTTTTTTQQHRETAYKRSRRDRPPRHPVPRHDPVPADNAFAAAVPAAAGGNHPPAMDVAQDAWSSRSIMPPWENVRPQYSARLVECVYRCLEPRVEGRPTVEGLLAEVRDVCAGYERRWPDGGGRPRGVVLPVDKYPIGGLVLNDVYT</sequence>
<dbReference type="Gene3D" id="1.10.510.10">
    <property type="entry name" value="Transferase(Phosphotransferase) domain 1"/>
    <property type="match status" value="1"/>
</dbReference>
<feature type="domain" description="Protein kinase" evidence="2">
    <location>
        <begin position="241"/>
        <end position="641"/>
    </location>
</feature>
<feature type="compositionally biased region" description="Basic residues" evidence="1">
    <location>
        <begin position="545"/>
        <end position="557"/>
    </location>
</feature>
<dbReference type="PROSITE" id="PS50011">
    <property type="entry name" value="PROTEIN_KINASE_DOM"/>
    <property type="match status" value="1"/>
</dbReference>
<name>A0A8H4ILT0_9PEZI</name>
<feature type="region of interest" description="Disordered" evidence="1">
    <location>
        <begin position="1"/>
        <end position="30"/>
    </location>
</feature>
<protein>
    <recommendedName>
        <fullName evidence="2">Protein kinase domain-containing protein</fullName>
    </recommendedName>
</protein>
<feature type="compositionally biased region" description="Low complexity" evidence="1">
    <location>
        <begin position="524"/>
        <end position="536"/>
    </location>
</feature>